<gene>
    <name evidence="1" type="ORF">EZJ43_10340</name>
</gene>
<evidence type="ECO:0000313" key="2">
    <source>
        <dbReference type="Proteomes" id="UP000295668"/>
    </source>
</evidence>
<dbReference type="EMBL" id="SJCY01000006">
    <property type="protein sequence ID" value="TDG36073.1"/>
    <property type="molecule type" value="Genomic_DNA"/>
</dbReference>
<reference evidence="1 2" key="1">
    <citation type="submission" date="2019-02" db="EMBL/GenBank/DDBJ databases">
        <title>Pedobacter sp. nov., a novel speices isolated from soil of pinguins habitat in Antarcitica.</title>
        <authorList>
            <person name="He R.-H."/>
        </authorList>
    </citation>
    <scope>NUCLEOTIDE SEQUENCE [LARGE SCALE GENOMIC DNA]</scope>
    <source>
        <strain evidence="1 2">E01020</strain>
    </source>
</reference>
<evidence type="ECO:0000313" key="1">
    <source>
        <dbReference type="EMBL" id="TDG36073.1"/>
    </source>
</evidence>
<dbReference type="AlphaFoldDB" id="A0A4V3A032"/>
<sequence>MIISNIYNIHNGIDTAYIYIWISKAFKIIYIGMTNNSVGPIGRAEGHFNSKGTFRKRFLEETGLGIELASDMVLLSFPLPKKREYTGVESSYRESVEYLVMKELQLQRGILNPNYDVVSWHDRYPRRTSNTEVLSLAKNIANSFVLNYSSF</sequence>
<comment type="caution">
    <text evidence="1">The sequence shown here is derived from an EMBL/GenBank/DDBJ whole genome shotgun (WGS) entry which is preliminary data.</text>
</comment>
<dbReference type="RefSeq" id="WP_133262636.1">
    <property type="nucleotide sequence ID" value="NZ_SJCY01000006.1"/>
</dbReference>
<proteinExistence type="predicted"/>
<keyword evidence="2" id="KW-1185">Reference proteome</keyword>
<organism evidence="1 2">
    <name type="scientific">Pedobacter changchengzhani</name>
    <dbReference type="NCBI Taxonomy" id="2529274"/>
    <lineage>
        <taxon>Bacteria</taxon>
        <taxon>Pseudomonadati</taxon>
        <taxon>Bacteroidota</taxon>
        <taxon>Sphingobacteriia</taxon>
        <taxon>Sphingobacteriales</taxon>
        <taxon>Sphingobacteriaceae</taxon>
        <taxon>Pedobacter</taxon>
    </lineage>
</organism>
<accession>A0A4V3A032</accession>
<protein>
    <submittedName>
        <fullName evidence="1">Uncharacterized protein</fullName>
    </submittedName>
</protein>
<dbReference type="Proteomes" id="UP000295668">
    <property type="component" value="Unassembled WGS sequence"/>
</dbReference>
<dbReference type="OrthoDB" id="1429770at2"/>
<name>A0A4V3A032_9SPHI</name>